<feature type="region of interest" description="Disordered" evidence="1">
    <location>
        <begin position="330"/>
        <end position="357"/>
    </location>
</feature>
<feature type="chain" id="PRO_5043687220" evidence="2">
    <location>
        <begin position="23"/>
        <end position="379"/>
    </location>
</feature>
<proteinExistence type="predicted"/>
<evidence type="ECO:0000313" key="4">
    <source>
        <dbReference type="Proteomes" id="UP001180020"/>
    </source>
</evidence>
<dbReference type="PRINTS" id="PR01217">
    <property type="entry name" value="PRICHEXTENSN"/>
</dbReference>
<name>A0AAV9F1S7_ACOCL</name>
<sequence length="379" mass="42062">MSSMNLCILFVLLSALFVGSLSVETNHRPISNITVIGTVYCDTCSNNSFSNHSYFLQGVEVGVNCRFRNPKSRRKISFTVRRTTDIYGAYNLQIPAPHRFRCREGHETKPICRARLLRNPSSLCNLPSLRISSEHLAIRVKKPALCIYNLNALSYRPSKKIKNCGGSCPKEAVSRNLNSSEFFWPPFIFPFPFPFPFPSPPSFPFPFPFPFPSPPTFPFPFPFPFPSPPTLLPPFPPIFPSPPPPSFPFPLPPFPPIFSPPSPPPPSFPFPFPPFPPLFTPSPPPPSPPSFPFPPFPPFPPLFRPSPPPPSPPPPSFPFPPFPPITFPPLPPFTPFPSIFTPPPPPPSPPPPSPPPPSFPFPFPPFPPLFPPSPPPHPV</sequence>
<dbReference type="EMBL" id="JAUJYO010000004">
    <property type="protein sequence ID" value="KAK1319645.1"/>
    <property type="molecule type" value="Genomic_DNA"/>
</dbReference>
<dbReference type="PANTHER" id="PTHR46995">
    <property type="entry name" value="OS09G0508200 PROTEIN"/>
    <property type="match status" value="1"/>
</dbReference>
<evidence type="ECO:0000313" key="3">
    <source>
        <dbReference type="EMBL" id="KAK1319645.1"/>
    </source>
</evidence>
<organism evidence="3 4">
    <name type="scientific">Acorus calamus</name>
    <name type="common">Sweet flag</name>
    <dbReference type="NCBI Taxonomy" id="4465"/>
    <lineage>
        <taxon>Eukaryota</taxon>
        <taxon>Viridiplantae</taxon>
        <taxon>Streptophyta</taxon>
        <taxon>Embryophyta</taxon>
        <taxon>Tracheophyta</taxon>
        <taxon>Spermatophyta</taxon>
        <taxon>Magnoliopsida</taxon>
        <taxon>Liliopsida</taxon>
        <taxon>Acoraceae</taxon>
        <taxon>Acorus</taxon>
    </lineage>
</organism>
<dbReference type="Pfam" id="PF01190">
    <property type="entry name" value="Pollen_Ole_e_1"/>
    <property type="match status" value="1"/>
</dbReference>
<reference evidence="3" key="1">
    <citation type="journal article" date="2023" name="Nat. Commun.">
        <title>Diploid and tetraploid genomes of Acorus and the evolution of monocots.</title>
        <authorList>
            <person name="Ma L."/>
            <person name="Liu K.W."/>
            <person name="Li Z."/>
            <person name="Hsiao Y.Y."/>
            <person name="Qi Y."/>
            <person name="Fu T."/>
            <person name="Tang G.D."/>
            <person name="Zhang D."/>
            <person name="Sun W.H."/>
            <person name="Liu D.K."/>
            <person name="Li Y."/>
            <person name="Chen G.Z."/>
            <person name="Liu X.D."/>
            <person name="Liao X.Y."/>
            <person name="Jiang Y.T."/>
            <person name="Yu X."/>
            <person name="Hao Y."/>
            <person name="Huang J."/>
            <person name="Zhao X.W."/>
            <person name="Ke S."/>
            <person name="Chen Y.Y."/>
            <person name="Wu W.L."/>
            <person name="Hsu J.L."/>
            <person name="Lin Y.F."/>
            <person name="Huang M.D."/>
            <person name="Li C.Y."/>
            <person name="Huang L."/>
            <person name="Wang Z.W."/>
            <person name="Zhao X."/>
            <person name="Zhong W.Y."/>
            <person name="Peng D.H."/>
            <person name="Ahmad S."/>
            <person name="Lan S."/>
            <person name="Zhang J.S."/>
            <person name="Tsai W.C."/>
            <person name="Van de Peer Y."/>
            <person name="Liu Z.J."/>
        </authorList>
    </citation>
    <scope>NUCLEOTIDE SEQUENCE</scope>
    <source>
        <strain evidence="3">CP</strain>
    </source>
</reference>
<dbReference type="Proteomes" id="UP001180020">
    <property type="component" value="Unassembled WGS sequence"/>
</dbReference>
<evidence type="ECO:0000256" key="2">
    <source>
        <dbReference type="SAM" id="SignalP"/>
    </source>
</evidence>
<reference evidence="3" key="2">
    <citation type="submission" date="2023-06" db="EMBL/GenBank/DDBJ databases">
        <authorList>
            <person name="Ma L."/>
            <person name="Liu K.-W."/>
            <person name="Li Z."/>
            <person name="Hsiao Y.-Y."/>
            <person name="Qi Y."/>
            <person name="Fu T."/>
            <person name="Tang G."/>
            <person name="Zhang D."/>
            <person name="Sun W.-H."/>
            <person name="Liu D.-K."/>
            <person name="Li Y."/>
            <person name="Chen G.-Z."/>
            <person name="Liu X.-D."/>
            <person name="Liao X.-Y."/>
            <person name="Jiang Y.-T."/>
            <person name="Yu X."/>
            <person name="Hao Y."/>
            <person name="Huang J."/>
            <person name="Zhao X.-W."/>
            <person name="Ke S."/>
            <person name="Chen Y.-Y."/>
            <person name="Wu W.-L."/>
            <person name="Hsu J.-L."/>
            <person name="Lin Y.-F."/>
            <person name="Huang M.-D."/>
            <person name="Li C.-Y."/>
            <person name="Huang L."/>
            <person name="Wang Z.-W."/>
            <person name="Zhao X."/>
            <person name="Zhong W.-Y."/>
            <person name="Peng D.-H."/>
            <person name="Ahmad S."/>
            <person name="Lan S."/>
            <person name="Zhang J.-S."/>
            <person name="Tsai W.-C."/>
            <person name="Van De Peer Y."/>
            <person name="Liu Z.-J."/>
        </authorList>
    </citation>
    <scope>NUCLEOTIDE SEQUENCE</scope>
    <source>
        <strain evidence="3">CP</strain>
        <tissue evidence="3">Leaves</tissue>
    </source>
</reference>
<feature type="signal peptide" evidence="2">
    <location>
        <begin position="1"/>
        <end position="22"/>
    </location>
</feature>
<comment type="caution">
    <text evidence="3">The sequence shown here is derived from an EMBL/GenBank/DDBJ whole genome shotgun (WGS) entry which is preliminary data.</text>
</comment>
<keyword evidence="2" id="KW-0732">Signal</keyword>
<keyword evidence="4" id="KW-1185">Reference proteome</keyword>
<accession>A0AAV9F1S7</accession>
<dbReference type="PANTHER" id="PTHR46995:SF6">
    <property type="entry name" value="POLLEN OLE E 1 ALLERGEN AND EXTENSIN FAMILY PROTEIN"/>
    <property type="match status" value="1"/>
</dbReference>
<evidence type="ECO:0000256" key="1">
    <source>
        <dbReference type="SAM" id="MobiDB-lite"/>
    </source>
</evidence>
<gene>
    <name evidence="3" type="ORF">QJS10_CPB04g00176</name>
</gene>
<dbReference type="AlphaFoldDB" id="A0AAV9F1S7"/>
<protein>
    <submittedName>
        <fullName evidence="3">Uncharacterized protein</fullName>
    </submittedName>
</protein>